<accession>G8LUU0</accession>
<dbReference type="SUPFAM" id="SSF63446">
    <property type="entry name" value="Type I dockerin domain"/>
    <property type="match status" value="1"/>
</dbReference>
<keyword evidence="1 2" id="KW-0732">Signal</keyword>
<dbReference type="Pfam" id="PF00404">
    <property type="entry name" value="Dockerin_1"/>
    <property type="match status" value="1"/>
</dbReference>
<dbReference type="eggNOG" id="COG4305">
    <property type="taxonomic scope" value="Bacteria"/>
</dbReference>
<feature type="signal peptide" evidence="2">
    <location>
        <begin position="1"/>
        <end position="25"/>
    </location>
</feature>
<dbReference type="Gene3D" id="2.60.40.760">
    <property type="entry name" value="Expansin, cellulose-binding-like domain"/>
    <property type="match status" value="1"/>
</dbReference>
<dbReference type="PROSITE" id="PS51766">
    <property type="entry name" value="DOCKERIN"/>
    <property type="match status" value="1"/>
</dbReference>
<dbReference type="PANTHER" id="PTHR31836:SF21">
    <property type="entry name" value="EXPANSIN-LIKE PROTEIN 7"/>
    <property type="match status" value="1"/>
</dbReference>
<evidence type="ECO:0000313" key="5">
    <source>
        <dbReference type="Proteomes" id="UP000005435"/>
    </source>
</evidence>
<dbReference type="PANTHER" id="PTHR31836">
    <property type="match status" value="1"/>
</dbReference>
<evidence type="ECO:0000256" key="1">
    <source>
        <dbReference type="ARBA" id="ARBA00022729"/>
    </source>
</evidence>
<feature type="chain" id="PRO_5038344715" evidence="2">
    <location>
        <begin position="26"/>
        <end position="335"/>
    </location>
</feature>
<dbReference type="InterPro" id="IPR018247">
    <property type="entry name" value="EF_Hand_1_Ca_BS"/>
</dbReference>
<dbReference type="CDD" id="cd22272">
    <property type="entry name" value="DPBB_EXLX1-like"/>
    <property type="match status" value="1"/>
</dbReference>
<gene>
    <name evidence="4" type="ordered locus">Clocl_1862</name>
</gene>
<dbReference type="PROSITE" id="PS00448">
    <property type="entry name" value="CLOS_CELLULOSOME_RPT"/>
    <property type="match status" value="1"/>
</dbReference>
<dbReference type="CDD" id="cd14256">
    <property type="entry name" value="Dockerin_I"/>
    <property type="match status" value="1"/>
</dbReference>
<dbReference type="EMBL" id="CP003065">
    <property type="protein sequence ID" value="AEV68470.1"/>
    <property type="molecule type" value="Genomic_DNA"/>
</dbReference>
<reference evidence="5" key="1">
    <citation type="submission" date="2011-12" db="EMBL/GenBank/DDBJ databases">
        <title>Complete sequence of Clostridium clariflavum DSM 19732.</title>
        <authorList>
            <consortium name="US DOE Joint Genome Institute"/>
            <person name="Lucas S."/>
            <person name="Han J."/>
            <person name="Lapidus A."/>
            <person name="Cheng J.-F."/>
            <person name="Goodwin L."/>
            <person name="Pitluck S."/>
            <person name="Peters L."/>
            <person name="Teshima H."/>
            <person name="Detter J.C."/>
            <person name="Han C."/>
            <person name="Tapia R."/>
            <person name="Land M."/>
            <person name="Hauser L."/>
            <person name="Kyrpides N."/>
            <person name="Ivanova N."/>
            <person name="Pagani I."/>
            <person name="Kitzmiller T."/>
            <person name="Lynd L."/>
            <person name="Izquierdo J."/>
            <person name="Woyke T."/>
        </authorList>
    </citation>
    <scope>NUCLEOTIDE SEQUENCE [LARGE SCALE GENOMIC DNA]</scope>
    <source>
        <strain evidence="5">DSM 19732 / NBRC 101661 / EBR45</strain>
    </source>
</reference>
<dbReference type="GO" id="GO:0000272">
    <property type="term" value="P:polysaccharide catabolic process"/>
    <property type="evidence" value="ECO:0007669"/>
    <property type="project" value="InterPro"/>
</dbReference>
<dbReference type="NCBIfam" id="NF041144">
    <property type="entry name" value="expansin_EXLX1"/>
    <property type="match status" value="1"/>
</dbReference>
<dbReference type="InterPro" id="IPR049818">
    <property type="entry name" value="Expansin_EXLX1-like"/>
</dbReference>
<dbReference type="KEGG" id="ccl:Clocl_1862"/>
<dbReference type="RefSeq" id="WP_014255055.1">
    <property type="nucleotide sequence ID" value="NC_016627.1"/>
</dbReference>
<evidence type="ECO:0000313" key="4">
    <source>
        <dbReference type="EMBL" id="AEV68470.1"/>
    </source>
</evidence>
<dbReference type="InterPro" id="IPR036439">
    <property type="entry name" value="Dockerin_dom_sf"/>
</dbReference>
<protein>
    <submittedName>
        <fullName evidence="4">Endoglucanase-like protein</fullName>
    </submittedName>
</protein>
<dbReference type="HOGENOM" id="CLU_849165_0_0_9"/>
<evidence type="ECO:0000259" key="3">
    <source>
        <dbReference type="PROSITE" id="PS51766"/>
    </source>
</evidence>
<dbReference type="InterPro" id="IPR051477">
    <property type="entry name" value="Expansin_CellWall"/>
</dbReference>
<dbReference type="Gene3D" id="2.40.40.10">
    <property type="entry name" value="RlpA-like domain"/>
    <property type="match status" value="1"/>
</dbReference>
<dbReference type="PROSITE" id="PS00018">
    <property type="entry name" value="EF_HAND_1"/>
    <property type="match status" value="1"/>
</dbReference>
<dbReference type="STRING" id="720554.Clocl_1862"/>
<dbReference type="InterPro" id="IPR036749">
    <property type="entry name" value="Expansin_CBD_sf"/>
</dbReference>
<dbReference type="GO" id="GO:0004553">
    <property type="term" value="F:hydrolase activity, hydrolyzing O-glycosyl compounds"/>
    <property type="evidence" value="ECO:0007669"/>
    <property type="project" value="InterPro"/>
</dbReference>
<evidence type="ECO:0000256" key="2">
    <source>
        <dbReference type="SAM" id="SignalP"/>
    </source>
</evidence>
<dbReference type="InterPro" id="IPR016134">
    <property type="entry name" value="Dockerin_dom"/>
</dbReference>
<keyword evidence="5" id="KW-1185">Reference proteome</keyword>
<dbReference type="SUPFAM" id="SSF49590">
    <property type="entry name" value="PHL pollen allergen"/>
    <property type="match status" value="1"/>
</dbReference>
<dbReference type="Proteomes" id="UP000005435">
    <property type="component" value="Chromosome"/>
</dbReference>
<organism evidence="4 5">
    <name type="scientific">Acetivibrio clariflavus (strain DSM 19732 / NBRC 101661 / EBR45)</name>
    <name type="common">Clostridium clariflavum</name>
    <dbReference type="NCBI Taxonomy" id="720554"/>
    <lineage>
        <taxon>Bacteria</taxon>
        <taxon>Bacillati</taxon>
        <taxon>Bacillota</taxon>
        <taxon>Clostridia</taxon>
        <taxon>Eubacteriales</taxon>
        <taxon>Oscillospiraceae</taxon>
        <taxon>Acetivibrio</taxon>
    </lineage>
</organism>
<dbReference type="InterPro" id="IPR002105">
    <property type="entry name" value="Dockerin_1_rpt"/>
</dbReference>
<dbReference type="SUPFAM" id="SSF50685">
    <property type="entry name" value="Barwin-like endoglucanases"/>
    <property type="match status" value="1"/>
</dbReference>
<dbReference type="AlphaFoldDB" id="G8LUU0"/>
<name>G8LUU0_ACECE</name>
<reference evidence="4 5" key="2">
    <citation type="journal article" date="2012" name="Stand. Genomic Sci.">
        <title>Complete Genome Sequence of Clostridium clariflavum DSM 19732.</title>
        <authorList>
            <person name="Izquierdo J.A."/>
            <person name="Goodwin L."/>
            <person name="Davenport K.W."/>
            <person name="Teshima H."/>
            <person name="Bruce D."/>
            <person name="Detter C."/>
            <person name="Tapia R."/>
            <person name="Han S."/>
            <person name="Land M."/>
            <person name="Hauser L."/>
            <person name="Jeffries C.D."/>
            <person name="Han J."/>
            <person name="Pitluck S."/>
            <person name="Nolan M."/>
            <person name="Chen A."/>
            <person name="Huntemann M."/>
            <person name="Mavromatis K."/>
            <person name="Mikhailova N."/>
            <person name="Liolios K."/>
            <person name="Woyke T."/>
            <person name="Lynd L.R."/>
        </authorList>
    </citation>
    <scope>NUCLEOTIDE SEQUENCE [LARGE SCALE GENOMIC DNA]</scope>
    <source>
        <strain evidence="5">DSM 19732 / NBRC 101661 / EBR45</strain>
    </source>
</reference>
<feature type="domain" description="Dockerin" evidence="3">
    <location>
        <begin position="28"/>
        <end position="98"/>
    </location>
</feature>
<sequence precursor="true">MKRKIIFCCAILMTLLQFSFLNSFSLEGQVTVGDINGDGYVDSIDYANLKMYVLGLIKDFPTAEGSWAADVDGNNSIDSIDCALMKSYLLGIIKKFPKSDSLPANTSAVTPTPQITPKPIPSYSPYPDWDKEHSGYATFTGSGYSGGAALLDPIDPDMEITALNPYDYNSYGIDAALAGAYLEVTGEKGSTIVYVTDLYPEGAPGALDLCPKSFAKIDDISKGKIDIKWRVVAAPVTGNVSYRIKEGSTTSWLAVQVRNHRYPVLKMECYINNTWVDMKKMFWNHFVIDNVDTTTPRIRMTDIRGYVLEDVLDSIPVSGDTRPAYIIDGNVQFPE</sequence>
<dbReference type="InterPro" id="IPR036908">
    <property type="entry name" value="RlpA-like_sf"/>
</dbReference>
<dbReference type="Gene3D" id="1.10.1330.10">
    <property type="entry name" value="Dockerin domain"/>
    <property type="match status" value="1"/>
</dbReference>
<proteinExistence type="predicted"/>